<dbReference type="SUPFAM" id="SSF52540">
    <property type="entry name" value="P-loop containing nucleoside triphosphate hydrolases"/>
    <property type="match status" value="1"/>
</dbReference>
<keyword evidence="6 8" id="KW-1133">Transmembrane helix</keyword>
<sequence>MARRPAADPSGAGRRSLKPLSAVLPYATRRKGRIAGALLFLTIAAAATLAIPAAVRRLIDFGFSSEHPGMVDQYFAAVLAVVAVLAVASAARYWFVTTLGERVVADLRDAVFRRLVTLSPAFYDQARSGELVSRLTADTTQIKAMFGSTASQALRNLFLFLGALVMMVVTSPKLSALVLVAIPLVVLPLVGFGRSVRRRSRAAQDTLADASALAGEAIGAMRAVQANGAEARLTSRFRLAVESAYAAAQGSITARALLTGVAIFFIFASVVGVLWLGATDVLSGAMTPGTLGQFVLYAVFAAGAIGELSNVWGELAQAAGAAERLGELLNQRSEVREPDAPKPLPQPARGRLAFESVGFAYAGAPDRPVLRDVSFQVEPGQTVAIVGPSGVGKSTLFDLALRFYDPQSGRVTLDGVDLREAGLGDLRARMALAPQDAVVFAASARDNVRLGRPEASDADVEQAARLAGADGFIAALPQGYDTPLGERGVKLSGGERQRVAIARALVQDSPIVVLDEATSALDAESEAAVQQALAATAAGRATLVIAHRLATVVSADRILVLDDGVIVEQGSHAELMARRGLYARLADLQFGASEPGRPLAAAR</sequence>
<feature type="domain" description="ABC transporter" evidence="9">
    <location>
        <begin position="352"/>
        <end position="588"/>
    </location>
</feature>
<dbReference type="Gene3D" id="3.40.50.300">
    <property type="entry name" value="P-loop containing nucleotide triphosphate hydrolases"/>
    <property type="match status" value="1"/>
</dbReference>
<keyword evidence="4" id="KW-0547">Nucleotide-binding</keyword>
<dbReference type="CDD" id="cd18575">
    <property type="entry name" value="ABC_6TM_bac_exporter_ABCB8_10_like"/>
    <property type="match status" value="1"/>
</dbReference>
<dbReference type="InterPro" id="IPR011527">
    <property type="entry name" value="ABC1_TM_dom"/>
</dbReference>
<protein>
    <submittedName>
        <fullName evidence="11">ABC transporter transmembrane domain-containing protein</fullName>
    </submittedName>
</protein>
<name>A0ABW3Z724_9HYPH</name>
<feature type="transmembrane region" description="Helical" evidence="8">
    <location>
        <begin position="153"/>
        <end position="170"/>
    </location>
</feature>
<dbReference type="Pfam" id="PF00664">
    <property type="entry name" value="ABC_membrane"/>
    <property type="match status" value="1"/>
</dbReference>
<evidence type="ECO:0000256" key="7">
    <source>
        <dbReference type="ARBA" id="ARBA00023136"/>
    </source>
</evidence>
<dbReference type="RefSeq" id="WP_378775308.1">
    <property type="nucleotide sequence ID" value="NZ_JBHTMX010000059.1"/>
</dbReference>
<organism evidence="11 12">
    <name type="scientific">Methylopila musalis</name>
    <dbReference type="NCBI Taxonomy" id="1134781"/>
    <lineage>
        <taxon>Bacteria</taxon>
        <taxon>Pseudomonadati</taxon>
        <taxon>Pseudomonadota</taxon>
        <taxon>Alphaproteobacteria</taxon>
        <taxon>Hyphomicrobiales</taxon>
        <taxon>Methylopilaceae</taxon>
        <taxon>Methylopila</taxon>
    </lineage>
</organism>
<dbReference type="InterPro" id="IPR036640">
    <property type="entry name" value="ABC1_TM_sf"/>
</dbReference>
<dbReference type="InterPro" id="IPR003439">
    <property type="entry name" value="ABC_transporter-like_ATP-bd"/>
</dbReference>
<feature type="transmembrane region" description="Helical" evidence="8">
    <location>
        <begin position="74"/>
        <end position="95"/>
    </location>
</feature>
<feature type="domain" description="ABC transmembrane type-1" evidence="10">
    <location>
        <begin position="35"/>
        <end position="317"/>
    </location>
</feature>
<comment type="similarity">
    <text evidence="2">Belongs to the ABC transporter superfamily.</text>
</comment>
<evidence type="ECO:0000256" key="1">
    <source>
        <dbReference type="ARBA" id="ARBA00004651"/>
    </source>
</evidence>
<evidence type="ECO:0000256" key="4">
    <source>
        <dbReference type="ARBA" id="ARBA00022741"/>
    </source>
</evidence>
<dbReference type="InterPro" id="IPR011918">
    <property type="entry name" value="ABC_MsbA_ATP-bd"/>
</dbReference>
<keyword evidence="12" id="KW-1185">Reference proteome</keyword>
<dbReference type="EMBL" id="JBHTMX010000059">
    <property type="protein sequence ID" value="MFD1332075.1"/>
    <property type="molecule type" value="Genomic_DNA"/>
</dbReference>
<evidence type="ECO:0000259" key="10">
    <source>
        <dbReference type="PROSITE" id="PS50929"/>
    </source>
</evidence>
<dbReference type="InterPro" id="IPR003593">
    <property type="entry name" value="AAA+_ATPase"/>
</dbReference>
<evidence type="ECO:0000259" key="9">
    <source>
        <dbReference type="PROSITE" id="PS50893"/>
    </source>
</evidence>
<evidence type="ECO:0000313" key="11">
    <source>
        <dbReference type="EMBL" id="MFD1332075.1"/>
    </source>
</evidence>
<evidence type="ECO:0000256" key="8">
    <source>
        <dbReference type="SAM" id="Phobius"/>
    </source>
</evidence>
<feature type="transmembrane region" description="Helical" evidence="8">
    <location>
        <begin position="256"/>
        <end position="278"/>
    </location>
</feature>
<dbReference type="Pfam" id="PF00005">
    <property type="entry name" value="ABC_tran"/>
    <property type="match status" value="1"/>
</dbReference>
<comment type="caution">
    <text evidence="11">The sequence shown here is derived from an EMBL/GenBank/DDBJ whole genome shotgun (WGS) entry which is preliminary data.</text>
</comment>
<gene>
    <name evidence="11" type="ORF">ACFQ4O_08700</name>
</gene>
<dbReference type="SUPFAM" id="SSF90123">
    <property type="entry name" value="ABC transporter transmembrane region"/>
    <property type="match status" value="1"/>
</dbReference>
<keyword evidence="7 8" id="KW-0472">Membrane</keyword>
<dbReference type="InterPro" id="IPR017871">
    <property type="entry name" value="ABC_transporter-like_CS"/>
</dbReference>
<evidence type="ECO:0000256" key="6">
    <source>
        <dbReference type="ARBA" id="ARBA00022989"/>
    </source>
</evidence>
<dbReference type="SMART" id="SM00382">
    <property type="entry name" value="AAA"/>
    <property type="match status" value="1"/>
</dbReference>
<dbReference type="InterPro" id="IPR039421">
    <property type="entry name" value="Type_1_exporter"/>
</dbReference>
<dbReference type="PANTHER" id="PTHR43394">
    <property type="entry name" value="ATP-DEPENDENT PERMEASE MDL1, MITOCHONDRIAL"/>
    <property type="match status" value="1"/>
</dbReference>
<feature type="transmembrane region" description="Helical" evidence="8">
    <location>
        <begin position="34"/>
        <end position="54"/>
    </location>
</feature>
<dbReference type="PANTHER" id="PTHR43394:SF1">
    <property type="entry name" value="ATP-BINDING CASSETTE SUB-FAMILY B MEMBER 10, MITOCHONDRIAL"/>
    <property type="match status" value="1"/>
</dbReference>
<dbReference type="PROSITE" id="PS50929">
    <property type="entry name" value="ABC_TM1F"/>
    <property type="match status" value="1"/>
</dbReference>
<dbReference type="PROSITE" id="PS50893">
    <property type="entry name" value="ABC_TRANSPORTER_2"/>
    <property type="match status" value="1"/>
</dbReference>
<keyword evidence="3 8" id="KW-0812">Transmembrane</keyword>
<evidence type="ECO:0000256" key="3">
    <source>
        <dbReference type="ARBA" id="ARBA00022692"/>
    </source>
</evidence>
<dbReference type="Gene3D" id="1.20.1560.10">
    <property type="entry name" value="ABC transporter type 1, transmembrane domain"/>
    <property type="match status" value="1"/>
</dbReference>
<proteinExistence type="inferred from homology"/>
<dbReference type="Proteomes" id="UP001597171">
    <property type="component" value="Unassembled WGS sequence"/>
</dbReference>
<evidence type="ECO:0000256" key="2">
    <source>
        <dbReference type="ARBA" id="ARBA00005417"/>
    </source>
</evidence>
<comment type="subcellular location">
    <subcellularLocation>
        <location evidence="1">Cell membrane</location>
        <topology evidence="1">Multi-pass membrane protein</topology>
    </subcellularLocation>
</comment>
<reference evidence="12" key="1">
    <citation type="journal article" date="2019" name="Int. J. Syst. Evol. Microbiol.">
        <title>The Global Catalogue of Microorganisms (GCM) 10K type strain sequencing project: providing services to taxonomists for standard genome sequencing and annotation.</title>
        <authorList>
            <consortium name="The Broad Institute Genomics Platform"/>
            <consortium name="The Broad Institute Genome Sequencing Center for Infectious Disease"/>
            <person name="Wu L."/>
            <person name="Ma J."/>
        </authorList>
    </citation>
    <scope>NUCLEOTIDE SEQUENCE [LARGE SCALE GENOMIC DNA]</scope>
    <source>
        <strain evidence="12">CCUG 61696</strain>
    </source>
</reference>
<dbReference type="NCBIfam" id="TIGR02204">
    <property type="entry name" value="MsbA_rel"/>
    <property type="match status" value="1"/>
</dbReference>
<accession>A0ABW3Z724</accession>
<dbReference type="InterPro" id="IPR027417">
    <property type="entry name" value="P-loop_NTPase"/>
</dbReference>
<dbReference type="PROSITE" id="PS00211">
    <property type="entry name" value="ABC_TRANSPORTER_1"/>
    <property type="match status" value="1"/>
</dbReference>
<feature type="transmembrane region" description="Helical" evidence="8">
    <location>
        <begin position="176"/>
        <end position="193"/>
    </location>
</feature>
<keyword evidence="5" id="KW-0067">ATP-binding</keyword>
<evidence type="ECO:0000313" key="12">
    <source>
        <dbReference type="Proteomes" id="UP001597171"/>
    </source>
</evidence>
<evidence type="ECO:0000256" key="5">
    <source>
        <dbReference type="ARBA" id="ARBA00022840"/>
    </source>
</evidence>